<dbReference type="InterPro" id="IPR046449">
    <property type="entry name" value="DEGP_PDZ_sf"/>
</dbReference>
<dbReference type="GO" id="GO:0004252">
    <property type="term" value="F:serine-type endopeptidase activity"/>
    <property type="evidence" value="ECO:0000318"/>
    <property type="project" value="GO_Central"/>
</dbReference>
<dbReference type="InterPro" id="IPR043504">
    <property type="entry name" value="Peptidase_S1_PA_chymotrypsin"/>
</dbReference>
<dbReference type="Gramene" id="KCW54070">
    <property type="protein sequence ID" value="KCW54070"/>
    <property type="gene ID" value="EUGRSUZ_I00050"/>
</dbReference>
<dbReference type="InterPro" id="IPR001940">
    <property type="entry name" value="Peptidase_S1C"/>
</dbReference>
<dbReference type="Pfam" id="PF13365">
    <property type="entry name" value="Trypsin_2"/>
    <property type="match status" value="1"/>
</dbReference>
<evidence type="ECO:0000259" key="5">
    <source>
        <dbReference type="Pfam" id="PF17815"/>
    </source>
</evidence>
<dbReference type="Pfam" id="PF17815">
    <property type="entry name" value="PDZ_3"/>
    <property type="match status" value="1"/>
</dbReference>
<gene>
    <name evidence="6" type="ORF">EUGRSUZ_I00050</name>
</gene>
<dbReference type="PANTHER" id="PTHR45980:SF9">
    <property type="entry name" value="PROTEASE DO-LIKE 10, MITOCHONDRIAL-RELATED"/>
    <property type="match status" value="1"/>
</dbReference>
<accession>A0A059AKY5</accession>
<evidence type="ECO:0000256" key="3">
    <source>
        <dbReference type="ARBA" id="ARBA00022801"/>
    </source>
</evidence>
<dbReference type="KEGG" id="egr:104418016"/>
<dbReference type="InterPro" id="IPR036034">
    <property type="entry name" value="PDZ_sf"/>
</dbReference>
<dbReference type="Gene3D" id="3.20.190.20">
    <property type="match status" value="1"/>
</dbReference>
<keyword evidence="4" id="KW-0720">Serine protease</keyword>
<evidence type="ECO:0000313" key="6">
    <source>
        <dbReference type="EMBL" id="KCW54070.1"/>
    </source>
</evidence>
<comment type="similarity">
    <text evidence="1">Belongs to the peptidase S1C family.</text>
</comment>
<dbReference type="Gene3D" id="2.40.10.10">
    <property type="entry name" value="Trypsin-like serine proteases"/>
    <property type="match status" value="2"/>
</dbReference>
<sequence>MAPQFLIPPMPNGDPYYRRNSLPFPSLPKDHDFPFSVASASSPNLGRIPPSRALSSISRGDESAPTSEIETALDSVVKIFTVFSSPDYVLPWQNKPPRQAWGSGFAIPGKRIITSAHVVAEHTFIQVTKPGLATKYKARVLSAGHECDLAILEVDGEEFWAGMRFLELGGIPFLQDEITVVGYPQGGDNISMTKGIVSRVEPTQYVHGATQLLAIQLEAAIKPGYSGGPALIGGKVVGVAFQSQTGSENIGYIVPVPVIERFISGVDESGKYTGFCSLGLSCQPIENSHLRDYFGMRPEMTGVLVSSINLLSDAYRFLEKDDIILEFDGVPVANDGTVTFRHRERVNFDHLASMKKPNEVALIKVLRKEIECKVNITLRPLQPLVPVHQFDKHPSYFIFGGLIFTSLTQPYLHEYADRYSMLPRRLWQLALEELPRNAGQEIVIISMVLMDDITEGYGNLAALQVRKVNEIEIQNLRHLYELVEHCTAPSIRFDLDEERVIVLKYSEAKTATSTIRARYNIPSIASADLIVSAA</sequence>
<dbReference type="AlphaFoldDB" id="A0A059AKY5"/>
<dbReference type="SUPFAM" id="SSF50156">
    <property type="entry name" value="PDZ domain-like"/>
    <property type="match status" value="1"/>
</dbReference>
<dbReference type="EMBL" id="KK198761">
    <property type="protein sequence ID" value="KCW54070.1"/>
    <property type="molecule type" value="Genomic_DNA"/>
</dbReference>
<dbReference type="GO" id="GO:0006508">
    <property type="term" value="P:proteolysis"/>
    <property type="evidence" value="ECO:0007669"/>
    <property type="project" value="UniProtKB-KW"/>
</dbReference>
<reference evidence="6" key="1">
    <citation type="submission" date="2013-07" db="EMBL/GenBank/DDBJ databases">
        <title>The genome of Eucalyptus grandis.</title>
        <authorList>
            <person name="Schmutz J."/>
            <person name="Hayes R."/>
            <person name="Myburg A."/>
            <person name="Tuskan G."/>
            <person name="Grattapaglia D."/>
            <person name="Rokhsar D.S."/>
        </authorList>
    </citation>
    <scope>NUCLEOTIDE SEQUENCE</scope>
    <source>
        <tissue evidence="6">Leaf extractions</tissue>
    </source>
</reference>
<dbReference type="SUPFAM" id="SSF50494">
    <property type="entry name" value="Trypsin-like serine proteases"/>
    <property type="match status" value="1"/>
</dbReference>
<dbReference type="PANTHER" id="PTHR45980">
    <property type="match status" value="1"/>
</dbReference>
<dbReference type="InterPro" id="IPR041517">
    <property type="entry name" value="DEGP_PDZ"/>
</dbReference>
<dbReference type="eggNOG" id="KOG1320">
    <property type="taxonomic scope" value="Eukaryota"/>
</dbReference>
<dbReference type="Gene3D" id="2.30.42.10">
    <property type="match status" value="1"/>
</dbReference>
<dbReference type="PRINTS" id="PR00834">
    <property type="entry name" value="PROTEASES2C"/>
</dbReference>
<evidence type="ECO:0000256" key="2">
    <source>
        <dbReference type="ARBA" id="ARBA00022670"/>
    </source>
</evidence>
<dbReference type="MEROPS" id="S01.279"/>
<feature type="domain" description="Protease Do-like PDZ" evidence="5">
    <location>
        <begin position="385"/>
        <end position="528"/>
    </location>
</feature>
<dbReference type="STRING" id="71139.A0A059AKY5"/>
<keyword evidence="3" id="KW-0378">Hydrolase</keyword>
<dbReference type="OrthoDB" id="4217619at2759"/>
<evidence type="ECO:0000256" key="4">
    <source>
        <dbReference type="ARBA" id="ARBA00022825"/>
    </source>
</evidence>
<keyword evidence="2" id="KW-0645">Protease</keyword>
<name>A0A059AKY5_EUCGR</name>
<protein>
    <recommendedName>
        <fullName evidence="5">Protease Do-like PDZ domain-containing protein</fullName>
    </recommendedName>
</protein>
<dbReference type="InterPro" id="IPR009003">
    <property type="entry name" value="Peptidase_S1_PA"/>
</dbReference>
<organism evidence="6">
    <name type="scientific">Eucalyptus grandis</name>
    <name type="common">Flooded gum</name>
    <dbReference type="NCBI Taxonomy" id="71139"/>
    <lineage>
        <taxon>Eukaryota</taxon>
        <taxon>Viridiplantae</taxon>
        <taxon>Streptophyta</taxon>
        <taxon>Embryophyta</taxon>
        <taxon>Tracheophyta</taxon>
        <taxon>Spermatophyta</taxon>
        <taxon>Magnoliopsida</taxon>
        <taxon>eudicotyledons</taxon>
        <taxon>Gunneridae</taxon>
        <taxon>Pentapetalae</taxon>
        <taxon>rosids</taxon>
        <taxon>malvids</taxon>
        <taxon>Myrtales</taxon>
        <taxon>Myrtaceae</taxon>
        <taxon>Myrtoideae</taxon>
        <taxon>Eucalypteae</taxon>
        <taxon>Eucalyptus</taxon>
    </lineage>
</organism>
<proteinExistence type="inferred from homology"/>
<evidence type="ECO:0000256" key="1">
    <source>
        <dbReference type="ARBA" id="ARBA00010541"/>
    </source>
</evidence>
<dbReference type="InParanoid" id="A0A059AKY5"/>